<dbReference type="EMBL" id="JAAAIM010001076">
    <property type="protein sequence ID" value="KAG0282379.1"/>
    <property type="molecule type" value="Genomic_DNA"/>
</dbReference>
<comment type="caution">
    <text evidence="1">The sequence shown here is derived from an EMBL/GenBank/DDBJ whole genome shotgun (WGS) entry which is preliminary data.</text>
</comment>
<evidence type="ECO:0000313" key="2">
    <source>
        <dbReference type="Proteomes" id="UP001194696"/>
    </source>
</evidence>
<accession>A0ABQ7JP90</accession>
<gene>
    <name evidence="1" type="ORF">BGZ96_000541</name>
</gene>
<dbReference type="Proteomes" id="UP001194696">
    <property type="component" value="Unassembled WGS sequence"/>
</dbReference>
<evidence type="ECO:0000313" key="1">
    <source>
        <dbReference type="EMBL" id="KAG0282379.1"/>
    </source>
</evidence>
<reference evidence="1 2" key="1">
    <citation type="journal article" date="2020" name="Fungal Divers.">
        <title>Resolving the Mortierellaceae phylogeny through synthesis of multi-gene phylogenetics and phylogenomics.</title>
        <authorList>
            <person name="Vandepol N."/>
            <person name="Liber J."/>
            <person name="Desiro A."/>
            <person name="Na H."/>
            <person name="Kennedy M."/>
            <person name="Barry K."/>
            <person name="Grigoriev I.V."/>
            <person name="Miller A.N."/>
            <person name="O'Donnell K."/>
            <person name="Stajich J.E."/>
            <person name="Bonito G."/>
        </authorList>
    </citation>
    <scope>NUCLEOTIDE SEQUENCE [LARGE SCALE GENOMIC DNA]</scope>
    <source>
        <strain evidence="1 2">AD045</strain>
    </source>
</reference>
<name>A0ABQ7JP90_9FUNG</name>
<proteinExistence type="predicted"/>
<keyword evidence="2" id="KW-1185">Reference proteome</keyword>
<organism evidence="1 2">
    <name type="scientific">Linnemannia gamsii</name>
    <dbReference type="NCBI Taxonomy" id="64522"/>
    <lineage>
        <taxon>Eukaryota</taxon>
        <taxon>Fungi</taxon>
        <taxon>Fungi incertae sedis</taxon>
        <taxon>Mucoromycota</taxon>
        <taxon>Mortierellomycotina</taxon>
        <taxon>Mortierellomycetes</taxon>
        <taxon>Mortierellales</taxon>
        <taxon>Mortierellaceae</taxon>
        <taxon>Linnemannia</taxon>
    </lineage>
</organism>
<protein>
    <submittedName>
        <fullName evidence="1">Uncharacterized protein</fullName>
    </submittedName>
</protein>
<sequence length="98" mass="10756">MAVAPDNRTFSVWTFGDNDTLAKYSVDDDYWTPVSLNYTWVSNGLRAVTDPTTGLVYIPGGGSNYSAMLVYNPANSSMEELPSSKPLVIVYTIHAPME</sequence>